<dbReference type="Proteomes" id="UP001300502">
    <property type="component" value="Unassembled WGS sequence"/>
</dbReference>
<keyword evidence="4" id="KW-0808">Transferase</keyword>
<organism evidence="9 10">
    <name type="scientific">Galdieria yellowstonensis</name>
    <dbReference type="NCBI Taxonomy" id="3028027"/>
    <lineage>
        <taxon>Eukaryota</taxon>
        <taxon>Rhodophyta</taxon>
        <taxon>Bangiophyceae</taxon>
        <taxon>Galdieriales</taxon>
        <taxon>Galdieriaceae</taxon>
        <taxon>Galdieria</taxon>
    </lineage>
</organism>
<feature type="domain" description="Ribosomal RNA methyltransferase FtsJ" evidence="8">
    <location>
        <begin position="47"/>
        <end position="254"/>
    </location>
</feature>
<protein>
    <recommendedName>
        <fullName evidence="6">rRNA methyltransferase 2, mitochondrial</fullName>
    </recommendedName>
</protein>
<reference evidence="9 10" key="1">
    <citation type="submission" date="2022-07" db="EMBL/GenBank/DDBJ databases">
        <title>Genome-wide signatures of adaptation to extreme environments.</title>
        <authorList>
            <person name="Cho C.H."/>
            <person name="Yoon H.S."/>
        </authorList>
    </citation>
    <scope>NUCLEOTIDE SEQUENCE [LARGE SCALE GENOMIC DNA]</scope>
    <source>
        <strain evidence="9 10">108.79 E11</strain>
    </source>
</reference>
<dbReference type="InterPro" id="IPR029063">
    <property type="entry name" value="SAM-dependent_MTases_sf"/>
</dbReference>
<sequence>MTTVAKWCKYFSGKGTKRLLCSASSSRWKIQRRKDIYAQAAHNEGLRSRAAYKLMEIVEQSHFIQQTSVVVDLGASPGGWSMVARQYLELCSKIPWKISLDELADIPAVPVKRSTGRVVRRSRGRLIAVDILDMDPIPGATFIQGDFTERETQQRITKVLYGDEVDVVLSDMCPNTSGVKELDHERIIELAFSASHFAIQHLCNGGTFLCKIFQGAQEKRLISFLEEHFVQVKRWRPKASKSESSECYVLATGFVPVDFQKQQ</sequence>
<dbReference type="EMBL" id="JANCYU010000013">
    <property type="protein sequence ID" value="KAK4523279.1"/>
    <property type="molecule type" value="Genomic_DNA"/>
</dbReference>
<dbReference type="InterPro" id="IPR050082">
    <property type="entry name" value="RNA_methyltr_RlmE"/>
</dbReference>
<evidence type="ECO:0000256" key="6">
    <source>
        <dbReference type="ARBA" id="ARBA00041184"/>
    </source>
</evidence>
<evidence type="ECO:0000256" key="5">
    <source>
        <dbReference type="ARBA" id="ARBA00022691"/>
    </source>
</evidence>
<evidence type="ECO:0000313" key="10">
    <source>
        <dbReference type="Proteomes" id="UP001300502"/>
    </source>
</evidence>
<evidence type="ECO:0000313" key="9">
    <source>
        <dbReference type="EMBL" id="KAK4523279.1"/>
    </source>
</evidence>
<keyword evidence="5 7" id="KW-0949">S-adenosyl-L-methionine</keyword>
<evidence type="ECO:0000256" key="3">
    <source>
        <dbReference type="ARBA" id="ARBA00022603"/>
    </source>
</evidence>
<feature type="active site" description="Proton acceptor" evidence="7">
    <location>
        <position position="211"/>
    </location>
</feature>
<dbReference type="Pfam" id="PF01728">
    <property type="entry name" value="FtsJ"/>
    <property type="match status" value="1"/>
</dbReference>
<gene>
    <name evidence="9" type="ORF">GAYE_PCTG50G1172</name>
</gene>
<dbReference type="PANTHER" id="PTHR10920:SF18">
    <property type="entry name" value="RRNA METHYLTRANSFERASE 2, MITOCHONDRIAL"/>
    <property type="match status" value="1"/>
</dbReference>
<dbReference type="InterPro" id="IPR015507">
    <property type="entry name" value="rRNA-MeTfrase_E"/>
</dbReference>
<comment type="similarity">
    <text evidence="1">Belongs to the class I-like SAM-binding methyltransferase superfamily. RNA methyltransferase RlmE family.</text>
</comment>
<dbReference type="HAMAP" id="MF_01547">
    <property type="entry name" value="RNA_methyltr_E"/>
    <property type="match status" value="1"/>
</dbReference>
<dbReference type="InterPro" id="IPR002877">
    <property type="entry name" value="RNA_MeTrfase_FtsJ_dom"/>
</dbReference>
<evidence type="ECO:0000256" key="7">
    <source>
        <dbReference type="PIRSR" id="PIRSR005461-1"/>
    </source>
</evidence>
<name>A0AAV9I6Q3_9RHOD</name>
<comment type="caution">
    <text evidence="9">The sequence shown here is derived from an EMBL/GenBank/DDBJ whole genome shotgun (WGS) entry which is preliminary data.</text>
</comment>
<keyword evidence="3" id="KW-0489">Methyltransferase</keyword>
<dbReference type="GO" id="GO:0008650">
    <property type="term" value="F:rRNA (uridine-2'-O-)-methyltransferase activity"/>
    <property type="evidence" value="ECO:0007669"/>
    <property type="project" value="TreeGrafter"/>
</dbReference>
<evidence type="ECO:0000259" key="8">
    <source>
        <dbReference type="Pfam" id="PF01728"/>
    </source>
</evidence>
<dbReference type="PIRSF" id="PIRSF005461">
    <property type="entry name" value="23S_rRNA_mtase"/>
    <property type="match status" value="1"/>
</dbReference>
<dbReference type="SUPFAM" id="SSF53335">
    <property type="entry name" value="S-adenosyl-L-methionine-dependent methyltransferases"/>
    <property type="match status" value="1"/>
</dbReference>
<keyword evidence="10" id="KW-1185">Reference proteome</keyword>
<dbReference type="Gene3D" id="3.40.50.150">
    <property type="entry name" value="Vaccinia Virus protein VP39"/>
    <property type="match status" value="1"/>
</dbReference>
<accession>A0AAV9I6Q3</accession>
<evidence type="ECO:0000256" key="1">
    <source>
        <dbReference type="ARBA" id="ARBA00009258"/>
    </source>
</evidence>
<evidence type="ECO:0000256" key="4">
    <source>
        <dbReference type="ARBA" id="ARBA00022679"/>
    </source>
</evidence>
<dbReference type="AlphaFoldDB" id="A0AAV9I6Q3"/>
<keyword evidence="2" id="KW-0698">rRNA processing</keyword>
<dbReference type="PANTHER" id="PTHR10920">
    <property type="entry name" value="RIBOSOMAL RNA METHYLTRANSFERASE"/>
    <property type="match status" value="1"/>
</dbReference>
<evidence type="ECO:0000256" key="2">
    <source>
        <dbReference type="ARBA" id="ARBA00022552"/>
    </source>
</evidence>
<proteinExistence type="inferred from homology"/>